<gene>
    <name evidence="1" type="ORF">GCM10023257_06090</name>
</gene>
<accession>A0ABP9HJU1</accession>
<evidence type="ECO:0000313" key="2">
    <source>
        <dbReference type="Proteomes" id="UP001500610"/>
    </source>
</evidence>
<protein>
    <submittedName>
        <fullName evidence="1">Uncharacterized protein</fullName>
    </submittedName>
</protein>
<proteinExistence type="predicted"/>
<dbReference type="RefSeq" id="WP_226030098.1">
    <property type="nucleotide sequence ID" value="NZ_BAABIV010000002.1"/>
</dbReference>
<sequence length="175" mass="19749">MSLFRRTSEPAPADEAVLVIDQHALPYRSPDWYGHANYHVRVFRPGGARKPVVVMGDLANAPVASITNKCPEVTAIVAHLVLGRPGVHPSRLDDHARWITYFPATGFNESFTEVHGFDVVPGYEPQLVTNRYRHLRREEAEELVGGPLRGWKQRHYTVARLQRRGVRVMRVHAAG</sequence>
<comment type="caution">
    <text evidence="1">The sequence shown here is derived from an EMBL/GenBank/DDBJ whole genome shotgun (WGS) entry which is preliminary data.</text>
</comment>
<dbReference type="Proteomes" id="UP001500610">
    <property type="component" value="Unassembled WGS sequence"/>
</dbReference>
<name>A0ABP9HJU1_9ACTN</name>
<dbReference type="EMBL" id="BAABIV010000002">
    <property type="protein sequence ID" value="GAA4972575.1"/>
    <property type="molecule type" value="Genomic_DNA"/>
</dbReference>
<keyword evidence="2" id="KW-1185">Reference proteome</keyword>
<evidence type="ECO:0000313" key="1">
    <source>
        <dbReference type="EMBL" id="GAA4972575.1"/>
    </source>
</evidence>
<organism evidence="1 2">
    <name type="scientific">Streptomyces hyderabadensis</name>
    <dbReference type="NCBI Taxonomy" id="598549"/>
    <lineage>
        <taxon>Bacteria</taxon>
        <taxon>Bacillati</taxon>
        <taxon>Actinomycetota</taxon>
        <taxon>Actinomycetes</taxon>
        <taxon>Kitasatosporales</taxon>
        <taxon>Streptomycetaceae</taxon>
        <taxon>Streptomyces</taxon>
    </lineage>
</organism>
<reference evidence="2" key="1">
    <citation type="journal article" date="2019" name="Int. J. Syst. Evol. Microbiol.">
        <title>The Global Catalogue of Microorganisms (GCM) 10K type strain sequencing project: providing services to taxonomists for standard genome sequencing and annotation.</title>
        <authorList>
            <consortium name="The Broad Institute Genomics Platform"/>
            <consortium name="The Broad Institute Genome Sequencing Center for Infectious Disease"/>
            <person name="Wu L."/>
            <person name="Ma J."/>
        </authorList>
    </citation>
    <scope>NUCLEOTIDE SEQUENCE [LARGE SCALE GENOMIC DNA]</scope>
    <source>
        <strain evidence="2">JCM 17657</strain>
    </source>
</reference>